<accession>A0A068QMT9</accession>
<dbReference type="KEGG" id="xdo:XDD1_0110"/>
<sequence length="81" mass="9176">MLAIMKIHLTPEQKRALELMHDTTRDSRVCDRIKAVLLASEGWTAQMIAQGPYVFMETTVRPSPKRFSSRQEKLTPGNGGF</sequence>
<dbReference type="HOGENOM" id="CLU_056788_13_1_6"/>
<dbReference type="AlphaFoldDB" id="A0A068QMT9"/>
<organism evidence="1 2">
    <name type="scientific">Xenorhabdus doucetiae</name>
    <dbReference type="NCBI Taxonomy" id="351671"/>
    <lineage>
        <taxon>Bacteria</taxon>
        <taxon>Pseudomonadati</taxon>
        <taxon>Pseudomonadota</taxon>
        <taxon>Gammaproteobacteria</taxon>
        <taxon>Enterobacterales</taxon>
        <taxon>Morganellaceae</taxon>
        <taxon>Xenorhabdus</taxon>
    </lineage>
</organism>
<evidence type="ECO:0000313" key="1">
    <source>
        <dbReference type="EMBL" id="CDG15821.1"/>
    </source>
</evidence>
<gene>
    <name evidence="1" type="ORF">XDD1_0110</name>
</gene>
<name>A0A068QMT9_9GAMM</name>
<dbReference type="Proteomes" id="UP000032721">
    <property type="component" value="Chromosome"/>
</dbReference>
<proteinExistence type="predicted"/>
<dbReference type="STRING" id="351671.XDD1_0110"/>
<protein>
    <submittedName>
        <fullName evidence="1">Transposase</fullName>
    </submittedName>
</protein>
<dbReference type="EMBL" id="FO704550">
    <property type="protein sequence ID" value="CDG15821.1"/>
    <property type="molecule type" value="Genomic_DNA"/>
</dbReference>
<evidence type="ECO:0000313" key="2">
    <source>
        <dbReference type="Proteomes" id="UP000032721"/>
    </source>
</evidence>
<reference evidence="1 2" key="1">
    <citation type="submission" date="2013-07" db="EMBL/GenBank/DDBJ databases">
        <authorList>
            <person name="Genoscope - CEA"/>
        </authorList>
    </citation>
    <scope>NUCLEOTIDE SEQUENCE [LARGE SCALE GENOMIC DNA]</scope>
    <source>
        <strain evidence="2">FRM16 / DSM 17909</strain>
    </source>
</reference>